<keyword evidence="5" id="KW-0808">Transferase</keyword>
<dbReference type="EMBL" id="CP018867">
    <property type="protein sequence ID" value="AUI72072.1"/>
    <property type="molecule type" value="Genomic_DNA"/>
</dbReference>
<evidence type="ECO:0000256" key="2">
    <source>
        <dbReference type="ARBA" id="ARBA00022898"/>
    </source>
</evidence>
<evidence type="ECO:0000256" key="3">
    <source>
        <dbReference type="ARBA" id="ARBA00044507"/>
    </source>
</evidence>
<dbReference type="AlphaFoldDB" id="A0A2K9HQV1"/>
<gene>
    <name evidence="5" type="ORF">LA20249_07720</name>
</gene>
<keyword evidence="6" id="KW-1185">Reference proteome</keyword>
<feature type="modified residue" description="N6-(pyridoxal phosphate)lysine" evidence="4">
    <location>
        <position position="222"/>
    </location>
</feature>
<evidence type="ECO:0000256" key="4">
    <source>
        <dbReference type="PIRSR" id="PIRSR618319-50"/>
    </source>
</evidence>
<organism evidence="5 6">
    <name type="scientific">Companilactobacillus alimentarius DSM 20249</name>
    <dbReference type="NCBI Taxonomy" id="1423720"/>
    <lineage>
        <taxon>Bacteria</taxon>
        <taxon>Bacillati</taxon>
        <taxon>Bacillota</taxon>
        <taxon>Bacilli</taxon>
        <taxon>Lactobacillales</taxon>
        <taxon>Lactobacillaceae</taxon>
        <taxon>Companilactobacillus</taxon>
    </lineage>
</organism>
<dbReference type="PANTHER" id="PTHR32328">
    <property type="entry name" value="L-SERYL-TRNA(SEC) SELENIUM TRANSFERASE"/>
    <property type="match status" value="1"/>
</dbReference>
<dbReference type="InterPro" id="IPR015424">
    <property type="entry name" value="PyrdxlP-dep_Trfase"/>
</dbReference>
<dbReference type="NCBIfam" id="TIGR01437">
    <property type="entry name" value="selA_rel"/>
    <property type="match status" value="1"/>
</dbReference>
<dbReference type="GO" id="GO:0004125">
    <property type="term" value="F:L-seryl-tRNA(Sec) selenium transferase activity"/>
    <property type="evidence" value="ECO:0007669"/>
    <property type="project" value="TreeGrafter"/>
</dbReference>
<keyword evidence="2 4" id="KW-0663">Pyridoxal phosphate</keyword>
<dbReference type="InterPro" id="IPR006337">
    <property type="entry name" value="DgaE-like"/>
</dbReference>
<dbReference type="Gene3D" id="3.40.640.10">
    <property type="entry name" value="Type I PLP-dependent aspartate aminotransferase-like (Major domain)"/>
    <property type="match status" value="1"/>
</dbReference>
<name>A0A2K9HQV1_9LACO</name>
<sequence>MSIQLEEDKLVEDIYSEYGLKKVINASGKMTILGVSQVPDDVINAQQFGDKHFFEMADLDVQTCKHLAKLLGAEDSIVVNSASAGIAMSVAALIGQGSMYHVYHSNSPRFEKREIILPKGHNVDYGTPEEVMIELGGGHVIEAGYANMCTPEHIEMMITDKTAAIFYVKSHHTVQKSMLSVKDAVEVAHKNNLPLILDAAAEEDMKKYLALGVDIIIFSGAKALEGPASGLVYGKSKYINWIRLQKKGIGRAMKIGKENILGLTAAIERYLKIGPEDGEHMRQRLAPFLKNLNEVPNIQAKEVQDGAGREIYRAAITVENSSKKDAKEVTRELKLGDPAIYTREYRANEGIIEFDIRAVDAEEMDMIVNRLKEIQK</sequence>
<comment type="similarity">
    <text evidence="3">Belongs to the SelA family.</text>
</comment>
<evidence type="ECO:0000313" key="5">
    <source>
        <dbReference type="EMBL" id="AUI72072.1"/>
    </source>
</evidence>
<dbReference type="Pfam" id="PF03841">
    <property type="entry name" value="SelA"/>
    <property type="match status" value="1"/>
</dbReference>
<accession>A0A2K9HQV1</accession>
<evidence type="ECO:0000313" key="6">
    <source>
        <dbReference type="Proteomes" id="UP000234653"/>
    </source>
</evidence>
<dbReference type="InterPro" id="IPR018319">
    <property type="entry name" value="SelA-like"/>
</dbReference>
<dbReference type="Proteomes" id="UP000234653">
    <property type="component" value="Chromosome"/>
</dbReference>
<dbReference type="InterPro" id="IPR015421">
    <property type="entry name" value="PyrdxlP-dep_Trfase_major"/>
</dbReference>
<protein>
    <submittedName>
        <fullName evidence="5">L-seryl-tRNA selenium transferase</fullName>
    </submittedName>
</protein>
<dbReference type="FunFam" id="3.40.640.10:FF:000056">
    <property type="entry name" value="SelA-like pyridoxal phosphate-dependent enzyme"/>
    <property type="match status" value="1"/>
</dbReference>
<dbReference type="PANTHER" id="PTHR32328:SF0">
    <property type="entry name" value="L-SERYL-TRNA(SEC) SELENIUM TRANSFERASE"/>
    <property type="match status" value="1"/>
</dbReference>
<comment type="cofactor">
    <cofactor evidence="1 4">
        <name>pyridoxal 5'-phosphate</name>
        <dbReference type="ChEBI" id="CHEBI:597326"/>
    </cofactor>
</comment>
<dbReference type="OrthoDB" id="9787096at2"/>
<reference evidence="5 6" key="1">
    <citation type="submission" date="2016-12" db="EMBL/GenBank/DDBJ databases">
        <title>The whole genome sequencing and assembly of Lactobacillus alimentarius DSM 20249T strain.</title>
        <authorList>
            <person name="Lee Y.-J."/>
            <person name="Yi H."/>
            <person name="Bahn Y.-S."/>
            <person name="Kim J.F."/>
            <person name="Lee D.-W."/>
        </authorList>
    </citation>
    <scope>NUCLEOTIDE SEQUENCE [LARGE SCALE GENOMIC DNA]</scope>
    <source>
        <strain evidence="5 6">DSM 20249</strain>
    </source>
</reference>
<dbReference type="STRING" id="1423720.FC67_GL001361"/>
<dbReference type="KEGG" id="lali:LA20249_07720"/>
<proteinExistence type="inferred from homology"/>
<evidence type="ECO:0000256" key="1">
    <source>
        <dbReference type="ARBA" id="ARBA00001933"/>
    </source>
</evidence>
<dbReference type="SUPFAM" id="SSF53383">
    <property type="entry name" value="PLP-dependent transferases"/>
    <property type="match status" value="1"/>
</dbReference>